<accession>A0A4C1VT83</accession>
<keyword evidence="2" id="KW-1185">Reference proteome</keyword>
<sequence>MAILNHRRVPACECVYRLCYLKLRNSSRKVVFVNTCRPHELYRILRYDSDHGQTYQNIFDKYHQRPSSLEHLSLAEFTVNYEHVTRPTDNEDGDAEAYVNKKEGVEATPTIIRLLNGCIMKKRTKPAILRTWETERVIFIIILWLMSQLETKTV</sequence>
<dbReference type="Proteomes" id="UP000299102">
    <property type="component" value="Unassembled WGS sequence"/>
</dbReference>
<evidence type="ECO:0000313" key="2">
    <source>
        <dbReference type="Proteomes" id="UP000299102"/>
    </source>
</evidence>
<reference evidence="1 2" key="1">
    <citation type="journal article" date="2019" name="Commun. Biol.">
        <title>The bagworm genome reveals a unique fibroin gene that provides high tensile strength.</title>
        <authorList>
            <person name="Kono N."/>
            <person name="Nakamura H."/>
            <person name="Ohtoshi R."/>
            <person name="Tomita M."/>
            <person name="Numata K."/>
            <person name="Arakawa K."/>
        </authorList>
    </citation>
    <scope>NUCLEOTIDE SEQUENCE [LARGE SCALE GENOMIC DNA]</scope>
</reference>
<gene>
    <name evidence="1" type="ORF">EVAR_82984_1</name>
</gene>
<evidence type="ECO:0000313" key="1">
    <source>
        <dbReference type="EMBL" id="GBP41024.1"/>
    </source>
</evidence>
<organism evidence="1 2">
    <name type="scientific">Eumeta variegata</name>
    <name type="common">Bagworm moth</name>
    <name type="synonym">Eumeta japonica</name>
    <dbReference type="NCBI Taxonomy" id="151549"/>
    <lineage>
        <taxon>Eukaryota</taxon>
        <taxon>Metazoa</taxon>
        <taxon>Ecdysozoa</taxon>
        <taxon>Arthropoda</taxon>
        <taxon>Hexapoda</taxon>
        <taxon>Insecta</taxon>
        <taxon>Pterygota</taxon>
        <taxon>Neoptera</taxon>
        <taxon>Endopterygota</taxon>
        <taxon>Lepidoptera</taxon>
        <taxon>Glossata</taxon>
        <taxon>Ditrysia</taxon>
        <taxon>Tineoidea</taxon>
        <taxon>Psychidae</taxon>
        <taxon>Oiketicinae</taxon>
        <taxon>Eumeta</taxon>
    </lineage>
</organism>
<dbReference type="EMBL" id="BGZK01000391">
    <property type="protein sequence ID" value="GBP41024.1"/>
    <property type="molecule type" value="Genomic_DNA"/>
</dbReference>
<proteinExistence type="predicted"/>
<dbReference type="AlphaFoldDB" id="A0A4C1VT83"/>
<dbReference type="OrthoDB" id="416437at2759"/>
<protein>
    <submittedName>
        <fullName evidence="1">Uncharacterized protein</fullName>
    </submittedName>
</protein>
<name>A0A4C1VT83_EUMVA</name>
<comment type="caution">
    <text evidence="1">The sequence shown here is derived from an EMBL/GenBank/DDBJ whole genome shotgun (WGS) entry which is preliminary data.</text>
</comment>